<feature type="compositionally biased region" description="Pro residues" evidence="1">
    <location>
        <begin position="14"/>
        <end position="36"/>
    </location>
</feature>
<keyword evidence="4" id="KW-1185">Reference proteome</keyword>
<evidence type="ECO:0000256" key="1">
    <source>
        <dbReference type="SAM" id="MobiDB-lite"/>
    </source>
</evidence>
<accession>A0A1X2HJE8</accession>
<dbReference type="Proteomes" id="UP000242180">
    <property type="component" value="Unassembled WGS sequence"/>
</dbReference>
<dbReference type="PANTHER" id="PTHR18834">
    <property type="entry name" value="STEROID RECEPTOR RNA ACTIVATOR 1"/>
    <property type="match status" value="1"/>
</dbReference>
<dbReference type="InterPro" id="IPR040243">
    <property type="entry name" value="Steroid_recept_RNA_1"/>
</dbReference>
<dbReference type="STRING" id="13706.A0A1X2HJE8"/>
<name>A0A1X2HJE8_SYNRA</name>
<dbReference type="GO" id="GO:0003713">
    <property type="term" value="F:transcription coactivator activity"/>
    <property type="evidence" value="ECO:0007669"/>
    <property type="project" value="InterPro"/>
</dbReference>
<dbReference type="Pfam" id="PF07304">
    <property type="entry name" value="SRA1"/>
    <property type="match status" value="1"/>
</dbReference>
<dbReference type="EMBL" id="MCGN01000003">
    <property type="protein sequence ID" value="ORY99235.1"/>
    <property type="molecule type" value="Genomic_DNA"/>
</dbReference>
<protein>
    <recommendedName>
        <fullName evidence="2">SRA1/Sec31 domain-containing protein</fullName>
    </recommendedName>
</protein>
<gene>
    <name evidence="3" type="ORF">BCR43DRAFT_523219</name>
</gene>
<comment type="caution">
    <text evidence="3">The sequence shown here is derived from an EMBL/GenBank/DDBJ whole genome shotgun (WGS) entry which is preliminary data.</text>
</comment>
<sequence length="178" mass="19947">MSPSPLPSSQSAPPRDPSFPSAPPKAAVPPPPPKASAPPKASDFRTATIENHWNDPPKTIFRKPNEEEQEAFDKEALTASLTTLLDACRSSFTEGSNKRIFDDTEQRIQRMEKEIQQEQIPSHVLWSLSELVEALQKKQWDQASTVHTRLMTTEYDKHGAWLIGLKRLIDLAQKASHA</sequence>
<evidence type="ECO:0000313" key="4">
    <source>
        <dbReference type="Proteomes" id="UP000242180"/>
    </source>
</evidence>
<reference evidence="3 4" key="1">
    <citation type="submission" date="2016-07" db="EMBL/GenBank/DDBJ databases">
        <title>Pervasive Adenine N6-methylation of Active Genes in Fungi.</title>
        <authorList>
            <consortium name="DOE Joint Genome Institute"/>
            <person name="Mondo S.J."/>
            <person name="Dannebaum R.O."/>
            <person name="Kuo R.C."/>
            <person name="Labutti K."/>
            <person name="Haridas S."/>
            <person name="Kuo A."/>
            <person name="Salamov A."/>
            <person name="Ahrendt S.R."/>
            <person name="Lipzen A."/>
            <person name="Sullivan W."/>
            <person name="Andreopoulos W.B."/>
            <person name="Clum A."/>
            <person name="Lindquist E."/>
            <person name="Daum C."/>
            <person name="Ramamoorthy G.K."/>
            <person name="Gryganskyi A."/>
            <person name="Culley D."/>
            <person name="Magnuson J.K."/>
            <person name="James T.Y."/>
            <person name="O'Malley M.A."/>
            <person name="Stajich J.E."/>
            <person name="Spatafora J.W."/>
            <person name="Visel A."/>
            <person name="Grigoriev I.V."/>
        </authorList>
    </citation>
    <scope>NUCLEOTIDE SEQUENCE [LARGE SCALE GENOMIC DNA]</scope>
    <source>
        <strain evidence="3 4">NRRL 2496</strain>
    </source>
</reference>
<dbReference type="PANTHER" id="PTHR18834:SF2">
    <property type="entry name" value="STEROID RECEPTOR RNA ACTIVATOR 1"/>
    <property type="match status" value="1"/>
</dbReference>
<dbReference type="GO" id="GO:0006357">
    <property type="term" value="P:regulation of transcription by RNA polymerase II"/>
    <property type="evidence" value="ECO:0007669"/>
    <property type="project" value="InterPro"/>
</dbReference>
<dbReference type="Gene3D" id="1.20.940.10">
    <property type="entry name" value="Functional domain of the splicing factor Prp18"/>
    <property type="match status" value="1"/>
</dbReference>
<dbReference type="SUPFAM" id="SSF47938">
    <property type="entry name" value="Functional domain of the splicing factor Prp18"/>
    <property type="match status" value="1"/>
</dbReference>
<feature type="region of interest" description="Disordered" evidence="1">
    <location>
        <begin position="1"/>
        <end position="61"/>
    </location>
</feature>
<organism evidence="3 4">
    <name type="scientific">Syncephalastrum racemosum</name>
    <name type="common">Filamentous fungus</name>
    <dbReference type="NCBI Taxonomy" id="13706"/>
    <lineage>
        <taxon>Eukaryota</taxon>
        <taxon>Fungi</taxon>
        <taxon>Fungi incertae sedis</taxon>
        <taxon>Mucoromycota</taxon>
        <taxon>Mucoromycotina</taxon>
        <taxon>Mucoromycetes</taxon>
        <taxon>Mucorales</taxon>
        <taxon>Syncephalastraceae</taxon>
        <taxon>Syncephalastrum</taxon>
    </lineage>
</organism>
<dbReference type="InParanoid" id="A0A1X2HJE8"/>
<dbReference type="AlphaFoldDB" id="A0A1X2HJE8"/>
<dbReference type="GO" id="GO:0005634">
    <property type="term" value="C:nucleus"/>
    <property type="evidence" value="ECO:0007669"/>
    <property type="project" value="TreeGrafter"/>
</dbReference>
<feature type="domain" description="SRA1/Sec31" evidence="2">
    <location>
        <begin position="31"/>
        <end position="173"/>
    </location>
</feature>
<dbReference type="OrthoDB" id="542917at2759"/>
<proteinExistence type="predicted"/>
<dbReference type="OMA" id="NHWNDPP"/>
<evidence type="ECO:0000313" key="3">
    <source>
        <dbReference type="EMBL" id="ORY99235.1"/>
    </source>
</evidence>
<evidence type="ECO:0000259" key="2">
    <source>
        <dbReference type="Pfam" id="PF07304"/>
    </source>
</evidence>
<dbReference type="InterPro" id="IPR009917">
    <property type="entry name" value="SRA1/Sec31"/>
</dbReference>